<dbReference type="AlphaFoldDB" id="A0A6C0E7I6"/>
<dbReference type="EMBL" id="MN739748">
    <property type="protein sequence ID" value="QHT24748.1"/>
    <property type="molecule type" value="Genomic_DNA"/>
</dbReference>
<name>A0A6C0E7I6_9ZZZZ</name>
<accession>A0A6C0E7I6</accession>
<reference evidence="1" key="1">
    <citation type="journal article" date="2020" name="Nature">
        <title>Giant virus diversity and host interactions through global metagenomics.</title>
        <authorList>
            <person name="Schulz F."/>
            <person name="Roux S."/>
            <person name="Paez-Espino D."/>
            <person name="Jungbluth S."/>
            <person name="Walsh D.A."/>
            <person name="Denef V.J."/>
            <person name="McMahon K.D."/>
            <person name="Konstantinidis K.T."/>
            <person name="Eloe-Fadrosh E.A."/>
            <person name="Kyrpides N.C."/>
            <person name="Woyke T."/>
        </authorList>
    </citation>
    <scope>NUCLEOTIDE SEQUENCE</scope>
    <source>
        <strain evidence="1">GVMAG-M-3300023179-150</strain>
    </source>
</reference>
<proteinExistence type="predicted"/>
<evidence type="ECO:0000313" key="1">
    <source>
        <dbReference type="EMBL" id="QHT24748.1"/>
    </source>
</evidence>
<protein>
    <submittedName>
        <fullName evidence="1">Uncharacterized protein</fullName>
    </submittedName>
</protein>
<organism evidence="1">
    <name type="scientific">viral metagenome</name>
    <dbReference type="NCBI Taxonomy" id="1070528"/>
    <lineage>
        <taxon>unclassified sequences</taxon>
        <taxon>metagenomes</taxon>
        <taxon>organismal metagenomes</taxon>
    </lineage>
</organism>
<sequence>MDMTSVIESHILVNYEDENKLKENMKSLVDKMFGKFNVTLHASRVMATNTTTGKYRHQTMLTYYHLNTEPETAIEIANYGKKIMEDDLNIRVRRVKVEVLIGENKELNLKANNNQYLECHLKIGKSIPSPEEYKKLASLLLKYGVHLLINYDSNVVAPVTTMRSYNKSLDEFREINKNIIDELKENGFEVYKQHMEYGVYDDNVMTDQGWLFENDKYTEPISECDTEKRLEVPGNYTYQPVPVNQ</sequence>